<protein>
    <submittedName>
        <fullName evidence="2">Uncharacterized protein</fullName>
    </submittedName>
</protein>
<feature type="region of interest" description="Disordered" evidence="1">
    <location>
        <begin position="115"/>
        <end position="162"/>
    </location>
</feature>
<feature type="compositionally biased region" description="Basic and acidic residues" evidence="1">
    <location>
        <begin position="115"/>
        <end position="137"/>
    </location>
</feature>
<sequence length="931" mass="105375">MQERTLTLSFFIFPSFSQYTLSIHAQSLTLTLTSIYPVHILTRNTIATYYISTHYTLSYFINKSSTRMDDSPKMGNTPMDSSPKDEDDVVMDDVSYIDDAEYARRLQEQFNKELEGELQQRSRCDNELEQQGRDKTFSSDVVGPTQTQQGGKSKREPLEDEDMKLAREMQQRELESYQYCEGELDLLYATQQKNKEIQVLEGQRKALQEKIEALKNDRTELLSDSGSDSGSDLDAEGSSDDEFALRVKEYENQGVGSNQNTKGDVDNDDQRGDNGYSLQRCHSQDTSIVQKPHPKLKLRIPNRANEGFTKYFEKLQNRYGKGSQTDNPKDDIQVKVDEVVENDRDGERNEGEEGHVRWTTPIEAPKSVLGLRFPPRPILKPQRTSSVEEPSVEDDLRSSVIEKQAGNRDLRKAALLKSTINTLGPGPTPARLRRTRRLIPRSVPDNYLLETEDPPKAAGTFSLQKKKSRTIFPRDAVDWSRPAPFPPDPHGNFNLNPTPEPTFQRDSRLSQERIYTEWILSDDNIITLNGILDDIEGLPKILALVHHRSTLTQFEAPARRILLVPDAFLRYTIRLLNIYRLEPTPICLDYGELPESCQRDGCDGFCPSTPEDSWCKIGTEWERPMFLTRPGTEAEYAQEEEFRSEDQKDRSISPRGSCVSPHSPPGFPSAQRFLRSPSPDERYFLPAPLRERSPSPSSRGRRACTPYPLVQPPSPSLSPSPSPIPTPTNSPPRNIPLSPLPGIQNWLQEAKKRKEREGEVQISSSDLVEAFKGPPNFERLINRDQGVRTRAMTKRDAEEKAKDQEKKDSQSIRWKEDESRGGLASGESSGSAMDTREHGWRRLAPLPLPPVTLKEKVRVRGRARMRTRVDSTDVGDGESRKMSYSPVTPPPLPSATREEGASDPDEMIIDGVGEQAPMEDVEGVFGDYSFK</sequence>
<accession>A0A6A6X814</accession>
<feature type="region of interest" description="Disordered" evidence="1">
    <location>
        <begin position="66"/>
        <end position="89"/>
    </location>
</feature>
<feature type="compositionally biased region" description="Low complexity" evidence="1">
    <location>
        <begin position="821"/>
        <end position="832"/>
    </location>
</feature>
<evidence type="ECO:0000313" key="3">
    <source>
        <dbReference type="Proteomes" id="UP000799757"/>
    </source>
</evidence>
<keyword evidence="3" id="KW-1185">Reference proteome</keyword>
<name>A0A6A6X814_9PLEO</name>
<reference evidence="2" key="1">
    <citation type="journal article" date="2020" name="Stud. Mycol.">
        <title>101 Dothideomycetes genomes: a test case for predicting lifestyles and emergence of pathogens.</title>
        <authorList>
            <person name="Haridas S."/>
            <person name="Albert R."/>
            <person name="Binder M."/>
            <person name="Bloem J."/>
            <person name="Labutti K."/>
            <person name="Salamov A."/>
            <person name="Andreopoulos B."/>
            <person name="Baker S."/>
            <person name="Barry K."/>
            <person name="Bills G."/>
            <person name="Bluhm B."/>
            <person name="Cannon C."/>
            <person name="Castanera R."/>
            <person name="Culley D."/>
            <person name="Daum C."/>
            <person name="Ezra D."/>
            <person name="Gonzalez J."/>
            <person name="Henrissat B."/>
            <person name="Kuo A."/>
            <person name="Liang C."/>
            <person name="Lipzen A."/>
            <person name="Lutzoni F."/>
            <person name="Magnuson J."/>
            <person name="Mondo S."/>
            <person name="Nolan M."/>
            <person name="Ohm R."/>
            <person name="Pangilinan J."/>
            <person name="Park H.-J."/>
            <person name="Ramirez L."/>
            <person name="Alfaro M."/>
            <person name="Sun H."/>
            <person name="Tritt A."/>
            <person name="Yoshinaga Y."/>
            <person name="Zwiers L.-H."/>
            <person name="Turgeon B."/>
            <person name="Goodwin S."/>
            <person name="Spatafora J."/>
            <person name="Crous P."/>
            <person name="Grigoriev I."/>
        </authorList>
    </citation>
    <scope>NUCLEOTIDE SEQUENCE</scope>
    <source>
        <strain evidence="2">CBS 109.77</strain>
    </source>
</reference>
<feature type="region of interest" description="Disordered" evidence="1">
    <location>
        <begin position="221"/>
        <end position="293"/>
    </location>
</feature>
<feature type="region of interest" description="Disordered" evidence="1">
    <location>
        <begin position="629"/>
        <end position="767"/>
    </location>
</feature>
<feature type="compositionally biased region" description="Basic and acidic residues" evidence="1">
    <location>
        <begin position="678"/>
        <end position="693"/>
    </location>
</feature>
<evidence type="ECO:0000256" key="1">
    <source>
        <dbReference type="SAM" id="MobiDB-lite"/>
    </source>
</evidence>
<feature type="compositionally biased region" description="Basic and acidic residues" evidence="1">
    <location>
        <begin position="867"/>
        <end position="881"/>
    </location>
</feature>
<feature type="region of interest" description="Disordered" evidence="1">
    <location>
        <begin position="780"/>
        <end position="908"/>
    </location>
</feature>
<feature type="compositionally biased region" description="Basic and acidic residues" evidence="1">
    <location>
        <begin position="153"/>
        <end position="162"/>
    </location>
</feature>
<feature type="compositionally biased region" description="Acidic residues" evidence="1">
    <location>
        <begin position="231"/>
        <end position="242"/>
    </location>
</feature>
<dbReference type="EMBL" id="MU001983">
    <property type="protein sequence ID" value="KAF2792155.1"/>
    <property type="molecule type" value="Genomic_DNA"/>
</dbReference>
<feature type="compositionally biased region" description="Polar residues" evidence="1">
    <location>
        <begin position="276"/>
        <end position="289"/>
    </location>
</feature>
<dbReference type="AlphaFoldDB" id="A0A6A6X814"/>
<proteinExistence type="predicted"/>
<feature type="compositionally biased region" description="Basic and acidic residues" evidence="1">
    <location>
        <begin position="263"/>
        <end position="272"/>
    </location>
</feature>
<feature type="region of interest" description="Disordered" evidence="1">
    <location>
        <begin position="446"/>
        <end position="466"/>
    </location>
</feature>
<dbReference type="Proteomes" id="UP000799757">
    <property type="component" value="Unassembled WGS sequence"/>
</dbReference>
<feature type="compositionally biased region" description="Basic and acidic residues" evidence="1">
    <location>
        <begin position="780"/>
        <end position="820"/>
    </location>
</feature>
<feature type="compositionally biased region" description="Basic and acidic residues" evidence="1">
    <location>
        <begin position="749"/>
        <end position="759"/>
    </location>
</feature>
<feature type="compositionally biased region" description="Pro residues" evidence="1">
    <location>
        <begin position="709"/>
        <end position="734"/>
    </location>
</feature>
<gene>
    <name evidence="2" type="ORF">K505DRAFT_338941</name>
</gene>
<evidence type="ECO:0000313" key="2">
    <source>
        <dbReference type="EMBL" id="KAF2792155.1"/>
    </source>
</evidence>
<feature type="compositionally biased region" description="Basic and acidic residues" evidence="1">
    <location>
        <begin position="640"/>
        <end position="652"/>
    </location>
</feature>
<organism evidence="2 3">
    <name type="scientific">Melanomma pulvis-pyrius CBS 109.77</name>
    <dbReference type="NCBI Taxonomy" id="1314802"/>
    <lineage>
        <taxon>Eukaryota</taxon>
        <taxon>Fungi</taxon>
        <taxon>Dikarya</taxon>
        <taxon>Ascomycota</taxon>
        <taxon>Pezizomycotina</taxon>
        <taxon>Dothideomycetes</taxon>
        <taxon>Pleosporomycetidae</taxon>
        <taxon>Pleosporales</taxon>
        <taxon>Melanommataceae</taxon>
        <taxon>Melanomma</taxon>
    </lineage>
</organism>